<dbReference type="EMBL" id="JANSHE010003465">
    <property type="protein sequence ID" value="KAJ2985986.1"/>
    <property type="molecule type" value="Genomic_DNA"/>
</dbReference>
<comment type="caution">
    <text evidence="1">The sequence shown here is derived from an EMBL/GenBank/DDBJ whole genome shotgun (WGS) entry which is preliminary data.</text>
</comment>
<evidence type="ECO:0000313" key="1">
    <source>
        <dbReference type="EMBL" id="KAJ2985986.1"/>
    </source>
</evidence>
<proteinExistence type="predicted"/>
<evidence type="ECO:0000313" key="2">
    <source>
        <dbReference type="Proteomes" id="UP001144978"/>
    </source>
</evidence>
<reference evidence="1" key="1">
    <citation type="submission" date="2022-08" db="EMBL/GenBank/DDBJ databases">
        <title>Genome Sequence of Pycnoporus sanguineus.</title>
        <authorList>
            <person name="Buettner E."/>
        </authorList>
    </citation>
    <scope>NUCLEOTIDE SEQUENCE</scope>
    <source>
        <strain evidence="1">CG-C14</strain>
    </source>
</reference>
<dbReference type="Proteomes" id="UP001144978">
    <property type="component" value="Unassembled WGS sequence"/>
</dbReference>
<protein>
    <submittedName>
        <fullName evidence="1">Uncharacterized protein</fullName>
    </submittedName>
</protein>
<gene>
    <name evidence="1" type="ORF">NUW54_g9952</name>
</gene>
<organism evidence="1 2">
    <name type="scientific">Trametes sanguinea</name>
    <dbReference type="NCBI Taxonomy" id="158606"/>
    <lineage>
        <taxon>Eukaryota</taxon>
        <taxon>Fungi</taxon>
        <taxon>Dikarya</taxon>
        <taxon>Basidiomycota</taxon>
        <taxon>Agaricomycotina</taxon>
        <taxon>Agaricomycetes</taxon>
        <taxon>Polyporales</taxon>
        <taxon>Polyporaceae</taxon>
        <taxon>Trametes</taxon>
    </lineage>
</organism>
<accession>A0ACC1P2M5</accession>
<sequence length="243" mass="26156">MGKAMLLQSATVHTRQGYKTRDTHAYESESTSARIRVRVDQSDPPQLSTGTAQEPQNRYLYVPNHEAPQVFTASTCTACNASAIAHAKEHMDSAARDGEDEAEDLTDPANLNEEIKQKRDVEHLEDLLARLTAQGWRERGAGETYGGGRCAPQTAASGDRARAGIKPAVELTMRGAAEGAIPGHGKTRIWRDTRASRAPPSAFAGVQGMSFVSCSSIDLLRVRGIATGSQSAEGARSGVRHDW</sequence>
<name>A0ACC1P2M5_9APHY</name>
<keyword evidence="2" id="KW-1185">Reference proteome</keyword>